<sequence>MTRKVARWLCGRLLITGTHSTGKTTLVTALTRLYRDQKVVALSEGARQCPFELNQSQNDLSTTWLLATQIKTEIEATTQSDARLVICDRGVPDILSYHLATVGKVPSGLESLALEWLAGYDHILLARPDKARSMTPDELRVNDARFRDEVQATIERLVFDFGTSVDVLPDDMSQRIDMTADHLATKGLLP</sequence>
<dbReference type="RefSeq" id="WP_173155383.1">
    <property type="nucleotide sequence ID" value="NZ_AP022871.1"/>
</dbReference>
<dbReference type="EMBL" id="AP022871">
    <property type="protein sequence ID" value="BCB84273.1"/>
    <property type="molecule type" value="Genomic_DNA"/>
</dbReference>
<dbReference type="InterPro" id="IPR038727">
    <property type="entry name" value="NadR/Ttd14_AAA_dom"/>
</dbReference>
<protein>
    <recommendedName>
        <fullName evidence="1">NadR/Ttd14 AAA domain-containing protein</fullName>
    </recommendedName>
</protein>
<reference evidence="2 3" key="1">
    <citation type="submission" date="2020-03" db="EMBL/GenBank/DDBJ databases">
        <title>Whole genome shotgun sequence of Phytohabitans suffuscus NBRC 105367.</title>
        <authorList>
            <person name="Komaki H."/>
            <person name="Tamura T."/>
        </authorList>
    </citation>
    <scope>NUCLEOTIDE SEQUENCE [LARGE SCALE GENOMIC DNA]</scope>
    <source>
        <strain evidence="2 3">NBRC 105367</strain>
    </source>
</reference>
<keyword evidence="3" id="KW-1185">Reference proteome</keyword>
<proteinExistence type="predicted"/>
<reference evidence="2 3" key="2">
    <citation type="submission" date="2020-03" db="EMBL/GenBank/DDBJ databases">
        <authorList>
            <person name="Ichikawa N."/>
            <person name="Kimura A."/>
            <person name="Kitahashi Y."/>
            <person name="Uohara A."/>
        </authorList>
    </citation>
    <scope>NUCLEOTIDE SEQUENCE [LARGE SCALE GENOMIC DNA]</scope>
    <source>
        <strain evidence="2 3">NBRC 105367</strain>
    </source>
</reference>
<accession>A0A6F8YE19</accession>
<evidence type="ECO:0000313" key="3">
    <source>
        <dbReference type="Proteomes" id="UP000503011"/>
    </source>
</evidence>
<evidence type="ECO:0000313" key="2">
    <source>
        <dbReference type="EMBL" id="BCB84273.1"/>
    </source>
</evidence>
<dbReference type="InterPro" id="IPR027417">
    <property type="entry name" value="P-loop_NTPase"/>
</dbReference>
<dbReference type="AlphaFoldDB" id="A0A6F8YE19"/>
<name>A0A6F8YE19_9ACTN</name>
<dbReference type="Pfam" id="PF13521">
    <property type="entry name" value="AAA_28"/>
    <property type="match status" value="1"/>
</dbReference>
<gene>
    <name evidence="2" type="ORF">Psuf_015860</name>
</gene>
<organism evidence="2 3">
    <name type="scientific">Phytohabitans suffuscus</name>
    <dbReference type="NCBI Taxonomy" id="624315"/>
    <lineage>
        <taxon>Bacteria</taxon>
        <taxon>Bacillati</taxon>
        <taxon>Actinomycetota</taxon>
        <taxon>Actinomycetes</taxon>
        <taxon>Micromonosporales</taxon>
        <taxon>Micromonosporaceae</taxon>
    </lineage>
</organism>
<evidence type="ECO:0000259" key="1">
    <source>
        <dbReference type="Pfam" id="PF13521"/>
    </source>
</evidence>
<dbReference type="Gene3D" id="3.40.50.300">
    <property type="entry name" value="P-loop containing nucleotide triphosphate hydrolases"/>
    <property type="match status" value="1"/>
</dbReference>
<feature type="domain" description="NadR/Ttd14 AAA" evidence="1">
    <location>
        <begin position="13"/>
        <end position="175"/>
    </location>
</feature>
<dbReference type="Proteomes" id="UP000503011">
    <property type="component" value="Chromosome"/>
</dbReference>
<dbReference type="KEGG" id="psuu:Psuf_015860"/>
<dbReference type="SUPFAM" id="SSF52540">
    <property type="entry name" value="P-loop containing nucleoside triphosphate hydrolases"/>
    <property type="match status" value="1"/>
</dbReference>